<reference evidence="2" key="1">
    <citation type="journal article" date="2017" name="Nucleic Acids Res.">
        <title>Proteogenomics produces comprehensive and highly accurate protein-coding gene annotation in a complete genome assembly of Malassezia sympodialis.</title>
        <authorList>
            <person name="Zhu Y."/>
            <person name="Engstroem P.G."/>
            <person name="Tellgren-Roth C."/>
            <person name="Baudo C.D."/>
            <person name="Kennell J.C."/>
            <person name="Sun S."/>
            <person name="Billmyre R.B."/>
            <person name="Schroeder M.S."/>
            <person name="Andersson A."/>
            <person name="Holm T."/>
            <person name="Sigurgeirsson B."/>
            <person name="Wu G."/>
            <person name="Sankaranarayanan S.R."/>
            <person name="Siddharthan R."/>
            <person name="Sanyal K."/>
            <person name="Lundeberg J."/>
            <person name="Nystedt B."/>
            <person name="Boekhout T."/>
            <person name="Dawson T.L. Jr."/>
            <person name="Heitman J."/>
            <person name="Scheynius A."/>
            <person name="Lehtioe J."/>
        </authorList>
    </citation>
    <scope>NUCLEOTIDE SEQUENCE [LARGE SCALE GENOMIC DNA]</scope>
    <source>
        <strain evidence="2">ATCC 42132</strain>
    </source>
</reference>
<gene>
    <name evidence="1" type="ORF">MSYG_2457</name>
</gene>
<evidence type="ECO:0008006" key="3">
    <source>
        <dbReference type="Google" id="ProtNLM"/>
    </source>
</evidence>
<keyword evidence="2" id="KW-1185">Reference proteome</keyword>
<dbReference type="PANTHER" id="PTHR28110">
    <property type="entry name" value="TRANSMEMBRANE PROTEIN"/>
    <property type="match status" value="1"/>
</dbReference>
<dbReference type="VEuPathDB" id="FungiDB:MSYG_2457"/>
<dbReference type="OrthoDB" id="4347at2759"/>
<accession>A0A1M8A6L5</accession>
<protein>
    <recommendedName>
        <fullName evidence="3">DUF218 domain-containing protein</fullName>
    </recommendedName>
</protein>
<dbReference type="OMA" id="PNSSADY"/>
<proteinExistence type="predicted"/>
<sequence>MSLPYTLTDVYEKVMGPTMWNHMQARMSARSRVTNLGVALLLGALALSLLFNFRRPTVFVEVPRVLAAKDDCKKKDFHMRDALPKYPGEDKQPLQHLVIVAGHAIWKENDPAFMLNDSSWFLEPYQRDGAVKTFIQHIKEGVKIAAADPTSLLVFSGGQTRNQAWSTEAESYYRLALQLPHELPRFAKLDDDYSTTKLPFQPLKTGMDIPTQETAPKLASGSQGIDRSLDLSRLRMTTENFALDSFQNLLFSIARFYEYTNRYPERITVVSYAFKKKRFVELHAKALRWPTRSSMIGGTSRFTYVGIDDEGSEHKAPEDNAYKSFEVDMYGCWGRLQEKRKRRNANRRLPPYTATAPQLGLLLDWCPEYNSRLQGLFNGWLPWDERVLNAMGRGAQAMLEQNGGKLPQAEYLPDGKKIV</sequence>
<evidence type="ECO:0000313" key="2">
    <source>
        <dbReference type="Proteomes" id="UP000186303"/>
    </source>
</evidence>
<organism evidence="1 2">
    <name type="scientific">Malassezia sympodialis (strain ATCC 42132)</name>
    <name type="common">Atopic eczema-associated yeast</name>
    <dbReference type="NCBI Taxonomy" id="1230383"/>
    <lineage>
        <taxon>Eukaryota</taxon>
        <taxon>Fungi</taxon>
        <taxon>Dikarya</taxon>
        <taxon>Basidiomycota</taxon>
        <taxon>Ustilaginomycotina</taxon>
        <taxon>Malasseziomycetes</taxon>
        <taxon>Malasseziales</taxon>
        <taxon>Malasseziaceae</taxon>
        <taxon>Malassezia</taxon>
    </lineage>
</organism>
<dbReference type="Proteomes" id="UP000186303">
    <property type="component" value="Chromosome 3"/>
</dbReference>
<name>A0A1M8A6L5_MALS4</name>
<evidence type="ECO:0000313" key="1">
    <source>
        <dbReference type="EMBL" id="SHO78115.1"/>
    </source>
</evidence>
<dbReference type="EMBL" id="LT671823">
    <property type="protein sequence ID" value="SHO78115.1"/>
    <property type="molecule type" value="Genomic_DNA"/>
</dbReference>
<dbReference type="InterPro" id="IPR055323">
    <property type="entry name" value="C57A10.07/YOR238W"/>
</dbReference>
<dbReference type="PANTHER" id="PTHR28110:SF1">
    <property type="entry name" value="TRANSMEMBRANE PROTEIN"/>
    <property type="match status" value="1"/>
</dbReference>
<dbReference type="AlphaFoldDB" id="A0A1M8A6L5"/>
<dbReference type="GO" id="GO:0005737">
    <property type="term" value="C:cytoplasm"/>
    <property type="evidence" value="ECO:0007669"/>
    <property type="project" value="TreeGrafter"/>
</dbReference>